<evidence type="ECO:0000313" key="3">
    <source>
        <dbReference type="Proteomes" id="UP000235015"/>
    </source>
</evidence>
<name>A0A2N6CY50_9GAMM</name>
<dbReference type="Pfam" id="PF02566">
    <property type="entry name" value="OsmC"/>
    <property type="match status" value="1"/>
</dbReference>
<accession>A0A2N6CY50</accession>
<evidence type="ECO:0000256" key="1">
    <source>
        <dbReference type="SAM" id="MobiDB-lite"/>
    </source>
</evidence>
<dbReference type="InterPro" id="IPR052707">
    <property type="entry name" value="OsmC_Ohr_Peroxiredoxin"/>
</dbReference>
<dbReference type="EMBL" id="PKUN01000008">
    <property type="protein sequence ID" value="PLX62247.1"/>
    <property type="molecule type" value="Genomic_DNA"/>
</dbReference>
<dbReference type="InterPro" id="IPR036102">
    <property type="entry name" value="OsmC/Ohrsf"/>
</dbReference>
<evidence type="ECO:0000313" key="2">
    <source>
        <dbReference type="EMBL" id="PLX62247.1"/>
    </source>
</evidence>
<proteinExistence type="predicted"/>
<dbReference type="InterPro" id="IPR003718">
    <property type="entry name" value="OsmC/Ohr_fam"/>
</dbReference>
<dbReference type="Proteomes" id="UP000235015">
    <property type="component" value="Unassembled WGS sequence"/>
</dbReference>
<dbReference type="RefSeq" id="WP_029134898.1">
    <property type="nucleotide sequence ID" value="NZ_PKUN01000008.1"/>
</dbReference>
<dbReference type="STRING" id="1111735.GCA_000428045_01664"/>
<comment type="caution">
    <text evidence="2">The sequence shown here is derived from an EMBL/GenBank/DDBJ whole genome shotgun (WGS) entry which is preliminary data.</text>
</comment>
<feature type="region of interest" description="Disordered" evidence="1">
    <location>
        <begin position="1"/>
        <end position="23"/>
    </location>
</feature>
<feature type="compositionally biased region" description="Polar residues" evidence="1">
    <location>
        <begin position="11"/>
        <end position="23"/>
    </location>
</feature>
<organism evidence="2 3">
    <name type="scientific">Sedimenticola selenatireducens</name>
    <dbReference type="NCBI Taxonomy" id="191960"/>
    <lineage>
        <taxon>Bacteria</taxon>
        <taxon>Pseudomonadati</taxon>
        <taxon>Pseudomonadota</taxon>
        <taxon>Gammaproteobacteria</taxon>
        <taxon>Chromatiales</taxon>
        <taxon>Sedimenticolaceae</taxon>
        <taxon>Sedimenticola</taxon>
    </lineage>
</organism>
<gene>
    <name evidence="2" type="ORF">C0630_07520</name>
</gene>
<protein>
    <submittedName>
        <fullName evidence="2">Osmotically inducible protein OsmC</fullName>
    </submittedName>
</protein>
<reference evidence="2 3" key="1">
    <citation type="submission" date="2017-11" db="EMBL/GenBank/DDBJ databases">
        <title>Genome-resolved metagenomics identifies genetic mobility, metabolic interactions, and unexpected diversity in perchlorate-reducing communities.</title>
        <authorList>
            <person name="Barnum T.P."/>
            <person name="Figueroa I.A."/>
            <person name="Carlstrom C.I."/>
            <person name="Lucas L.N."/>
            <person name="Engelbrektson A.L."/>
            <person name="Coates J.D."/>
        </authorList>
    </citation>
    <scope>NUCLEOTIDE SEQUENCE [LARGE SCALE GENOMIC DNA]</scope>
    <source>
        <strain evidence="2">BM301</strain>
    </source>
</reference>
<sequence length="149" mass="16445">MSEHKIDLEWQGSSHSPKESNYTRNHAVSFSDTVQVTVSSAPEYKGDPNCPDPEQLLTSALASCHMLTFLAIADLKGFRVESYRDRATGFLERGDSGRPQITRIELRPCIVFGGEKQPDAAAIKRIHASAHKNCFIANSIKAKVDVLDT</sequence>
<dbReference type="Gene3D" id="3.30.300.20">
    <property type="match status" value="1"/>
</dbReference>
<dbReference type="PANTHER" id="PTHR42830">
    <property type="entry name" value="OSMOTICALLY INDUCIBLE FAMILY PROTEIN"/>
    <property type="match status" value="1"/>
</dbReference>
<dbReference type="SUPFAM" id="SSF82784">
    <property type="entry name" value="OsmC-like"/>
    <property type="match status" value="1"/>
</dbReference>
<dbReference type="AlphaFoldDB" id="A0A2N6CY50"/>
<dbReference type="InterPro" id="IPR015946">
    <property type="entry name" value="KH_dom-like_a/b"/>
</dbReference>
<dbReference type="PANTHER" id="PTHR42830:SF2">
    <property type="entry name" value="OSMC_OHR FAMILY PROTEIN"/>
    <property type="match status" value="1"/>
</dbReference>